<protein>
    <submittedName>
        <fullName evidence="1">Uncharacterized protein</fullName>
    </submittedName>
</protein>
<gene>
    <name evidence="1" type="ORF">CEP52_008130</name>
</gene>
<dbReference type="EMBL" id="NKCK01000078">
    <property type="protein sequence ID" value="RSM02133.1"/>
    <property type="molecule type" value="Genomic_DNA"/>
</dbReference>
<reference evidence="1 2" key="1">
    <citation type="submission" date="2017-06" db="EMBL/GenBank/DDBJ databases">
        <title>Comparative genomic analysis of Ambrosia Fusariam Clade fungi.</title>
        <authorList>
            <person name="Stajich J.E."/>
            <person name="Carrillo J."/>
            <person name="Kijimoto T."/>
            <person name="Eskalen A."/>
            <person name="O'Donnell K."/>
            <person name="Kasson M."/>
        </authorList>
    </citation>
    <scope>NUCLEOTIDE SEQUENCE [LARGE SCALE GENOMIC DNA]</scope>
    <source>
        <strain evidence="1 2">NRRL62579</strain>
    </source>
</reference>
<dbReference type="AlphaFoldDB" id="A0A428TJB9"/>
<proteinExistence type="predicted"/>
<accession>A0A428TJB9</accession>
<sequence length="105" mass="11849">MHCWHCEANYWLCRPATSHSAHRGKGPARETTERTTDLAALWVDGPNETAVKAWLMRLREPLSAPHRLVLEWTVAMISPLESLLLLFHRGTPRSSTPPNTPTNPT</sequence>
<evidence type="ECO:0000313" key="2">
    <source>
        <dbReference type="Proteomes" id="UP000287144"/>
    </source>
</evidence>
<comment type="caution">
    <text evidence="1">The sequence shown here is derived from an EMBL/GenBank/DDBJ whole genome shotgun (WGS) entry which is preliminary data.</text>
</comment>
<name>A0A428TJB9_9HYPO</name>
<organism evidence="1 2">
    <name type="scientific">Fusarium oligoseptatum</name>
    <dbReference type="NCBI Taxonomy" id="2604345"/>
    <lineage>
        <taxon>Eukaryota</taxon>
        <taxon>Fungi</taxon>
        <taxon>Dikarya</taxon>
        <taxon>Ascomycota</taxon>
        <taxon>Pezizomycotina</taxon>
        <taxon>Sordariomycetes</taxon>
        <taxon>Hypocreomycetidae</taxon>
        <taxon>Hypocreales</taxon>
        <taxon>Nectriaceae</taxon>
        <taxon>Fusarium</taxon>
        <taxon>Fusarium solani species complex</taxon>
    </lineage>
</organism>
<dbReference type="Proteomes" id="UP000287144">
    <property type="component" value="Unassembled WGS sequence"/>
</dbReference>
<keyword evidence="2" id="KW-1185">Reference proteome</keyword>
<evidence type="ECO:0000313" key="1">
    <source>
        <dbReference type="EMBL" id="RSM02133.1"/>
    </source>
</evidence>